<gene>
    <name evidence="3" type="ORF">JO380_000808</name>
</gene>
<feature type="region of interest" description="Disordered" evidence="1">
    <location>
        <begin position="271"/>
        <end position="311"/>
    </location>
</feature>
<sequence>MSSTTSLDVDPAWWAAHSEYSDPREHAAVLVAVGTRPEDLHAAATGLIGHYRASAHTLDPARLPTIDLRWLDRILAAGLAASSAPLAGRPHADRVAGCCRDHTLLVVGALRAHGVPARSRVGFARYLDPALALDHVVVERWDGARWVRSDPELDAAFGAAPLAGEPFDPFDMPTGPHSPFPTAAELWVAHRAHGLDLDAYGVRGVPALRGRGLVRAYLTLELAHRRRDELLLWDVWGPAPGDVPEAELDALADEIADLLVRADAGDVDAEREAARRYATDPRLHPGDRVRTTSPLGRSGWTDLRTRTTDWD</sequence>
<evidence type="ECO:0000313" key="4">
    <source>
        <dbReference type="Proteomes" id="UP001240250"/>
    </source>
</evidence>
<evidence type="ECO:0000313" key="3">
    <source>
        <dbReference type="EMBL" id="MDQ0424427.1"/>
    </source>
</evidence>
<dbReference type="SUPFAM" id="SSF54001">
    <property type="entry name" value="Cysteine proteinases"/>
    <property type="match status" value="1"/>
</dbReference>
<reference evidence="3 4" key="1">
    <citation type="submission" date="2023-07" db="EMBL/GenBank/DDBJ databases">
        <title>Sequencing the genomes of 1000 actinobacteria strains.</title>
        <authorList>
            <person name="Klenk H.-P."/>
        </authorList>
    </citation>
    <scope>NUCLEOTIDE SEQUENCE [LARGE SCALE GENOMIC DNA]</scope>
    <source>
        <strain evidence="3 4">DSM 14785</strain>
    </source>
</reference>
<feature type="domain" description="Transglutaminase-like" evidence="2">
    <location>
        <begin position="96"/>
        <end position="151"/>
    </location>
</feature>
<comment type="caution">
    <text evidence="3">The sequence shown here is derived from an EMBL/GenBank/DDBJ whole genome shotgun (WGS) entry which is preliminary data.</text>
</comment>
<evidence type="ECO:0000256" key="1">
    <source>
        <dbReference type="SAM" id="MobiDB-lite"/>
    </source>
</evidence>
<dbReference type="Gene3D" id="3.10.620.30">
    <property type="match status" value="1"/>
</dbReference>
<accession>A0ABU0GGE0</accession>
<proteinExistence type="predicted"/>
<dbReference type="Pfam" id="PF01841">
    <property type="entry name" value="Transglut_core"/>
    <property type="match status" value="1"/>
</dbReference>
<feature type="compositionally biased region" description="Basic and acidic residues" evidence="1">
    <location>
        <begin position="271"/>
        <end position="290"/>
    </location>
</feature>
<keyword evidence="4" id="KW-1185">Reference proteome</keyword>
<dbReference type="InterPro" id="IPR038765">
    <property type="entry name" value="Papain-like_cys_pep_sf"/>
</dbReference>
<dbReference type="RefSeq" id="WP_070319595.1">
    <property type="nucleotide sequence ID" value="NZ_JAUSVM010000001.1"/>
</dbReference>
<dbReference type="EMBL" id="JAUSVM010000001">
    <property type="protein sequence ID" value="MDQ0424427.1"/>
    <property type="molecule type" value="Genomic_DNA"/>
</dbReference>
<protein>
    <recommendedName>
        <fullName evidence="2">Transglutaminase-like domain-containing protein</fullName>
    </recommendedName>
</protein>
<evidence type="ECO:0000259" key="2">
    <source>
        <dbReference type="Pfam" id="PF01841"/>
    </source>
</evidence>
<dbReference type="Proteomes" id="UP001240250">
    <property type="component" value="Unassembled WGS sequence"/>
</dbReference>
<dbReference type="InterPro" id="IPR002931">
    <property type="entry name" value="Transglutaminase-like"/>
</dbReference>
<name>A0ABU0GGE0_9CELL</name>
<organism evidence="3 4">
    <name type="scientific">Cellulomonas iranensis</name>
    <dbReference type="NCBI Taxonomy" id="76862"/>
    <lineage>
        <taxon>Bacteria</taxon>
        <taxon>Bacillati</taxon>
        <taxon>Actinomycetota</taxon>
        <taxon>Actinomycetes</taxon>
        <taxon>Micrococcales</taxon>
        <taxon>Cellulomonadaceae</taxon>
        <taxon>Cellulomonas</taxon>
    </lineage>
</organism>